<organism evidence="3 4">
    <name type="scientific">Bradyrhizobium canariense</name>
    <dbReference type="NCBI Taxonomy" id="255045"/>
    <lineage>
        <taxon>Bacteria</taxon>
        <taxon>Pseudomonadati</taxon>
        <taxon>Pseudomonadota</taxon>
        <taxon>Alphaproteobacteria</taxon>
        <taxon>Hyphomicrobiales</taxon>
        <taxon>Nitrobacteraceae</taxon>
        <taxon>Bradyrhizobium</taxon>
    </lineage>
</organism>
<gene>
    <name evidence="3" type="ORF">SAMN05444158_1617</name>
</gene>
<proteinExistence type="predicted"/>
<reference evidence="4" key="1">
    <citation type="submission" date="2016-10" db="EMBL/GenBank/DDBJ databases">
        <authorList>
            <person name="Varghese N."/>
            <person name="Submissions S."/>
        </authorList>
    </citation>
    <scope>NUCLEOTIDE SEQUENCE [LARGE SCALE GENOMIC DNA]</scope>
    <source>
        <strain evidence="4">GAS369</strain>
    </source>
</reference>
<accession>A0A1H1R1G7</accession>
<feature type="compositionally biased region" description="Polar residues" evidence="1">
    <location>
        <begin position="32"/>
        <end position="45"/>
    </location>
</feature>
<evidence type="ECO:0000313" key="4">
    <source>
        <dbReference type="Proteomes" id="UP000243904"/>
    </source>
</evidence>
<evidence type="ECO:0000256" key="1">
    <source>
        <dbReference type="SAM" id="MobiDB-lite"/>
    </source>
</evidence>
<feature type="region of interest" description="Disordered" evidence="1">
    <location>
        <begin position="28"/>
        <end position="48"/>
    </location>
</feature>
<keyword evidence="2" id="KW-1133">Transmembrane helix</keyword>
<evidence type="ECO:0000313" key="3">
    <source>
        <dbReference type="EMBL" id="SDS29598.1"/>
    </source>
</evidence>
<dbReference type="RefSeq" id="WP_146686860.1">
    <property type="nucleotide sequence ID" value="NZ_LT629750.1"/>
</dbReference>
<sequence length="1242" mass="132086">MPVQERSLHTDECALDGDRSYNQRCDREAMARNTSPQGSSPSADVQPSVLDDADWDQEHDEVACHRARRLLSRSNSGYHRLGDRVGALGRWLASERWVKRLAIVIAVLMVIFGGSFGALWWRLGAGPINLDMATPWLAAAIEENIGHDNTVEVGGTQIERAGRIRIAVRIRDIIVRDRDHAIVASAPKAEVRLSGTALLMGQLRAESLNLVDATLAVRITPDGYVTVSTGDNARPIATGVTSKRQLGTLPPSPGQPAASQPPAAVSPPSSAAQPGTTTIVTDNRNAPSGLLAGLDWLDSLSLTGLDGQNLNEIGLKNGNLIVDDQQRGNKWNFDNITLSLRRPSGGGVALSVGEEGSHAWSLRVAVGAPANGVRSVDIRADKVSTSNILLALRLKDLTYSADLLLSGELKGELGRDGMPTYFRGKIRAGEGHIIDSDTPDYPMAIDSAEVDLEWDAGRRVLLAPFKIISGANRITLLAHLEPPNDNVTDWQMGLSGGTIVLAGSDDEQPLIFNRIAIAMRFDTEKHRVLLTQADISNGEIGVAGTGSVDYAGEPRLQLGFAGTPMSASQLKQIWPALIVPEVREWVIDRVERGSLQRIEIGVNSPVHNLSRRGPPIPDDGLSVNIVASGVSLHPVDDLPSVHDADLKVHVTGRTATVTIGQAAVDTPAGRKLNISDFVFEVPDMAPKPSPAKVRFKIDGPVPAAAEILASDRLSEFSGTLIDPNSSKGTVSALVTLGLPIKRELTKADTTYTITADLGGFAADKLMMNQKLEANTLKVVANNQGYQVKGDVKINGQPASLDYRKPSEGDADIKLQATLDDASRARLGFDLGPAVSGAIPVKVSGKIGGPDHDSRVGIDADLTALKLDNILPGWVKLPGKSTHAVFNVVPKPQSTRLEDIVIDGGGVSIKGSLEVDQNGDLMNANFPTYAPSDGDKASLKADRGSDGVLKVTMRGDVFDGRGFLKSAISGKETDAKAKTKNIDFDVDLKLGAVMGYDGEALRSVDAKLSRRSGTIRSFALTGKLGRDTPLTGDLRGRTQGQAHDMIYLETSDAGALFRFTDTYAKMIGGQLSMAMDPPTVEPGAREGRVLVRDFSIKGEAALDRVAAGGPAGVQNGISFSGLRAEFTRQNGQFTVREGVLKGPMIGGTIEGSIDSGNQVRMSGTFVPMYGLNNMFGQIPVLGIFLGGGSNEGLIGVTYEVVGTLGQPVLRVNPISAMAPGVLRKIFEFNTGKPNNPVEFPTNN</sequence>
<keyword evidence="4" id="KW-1185">Reference proteome</keyword>
<feature type="compositionally biased region" description="Low complexity" evidence="1">
    <location>
        <begin position="255"/>
        <end position="274"/>
    </location>
</feature>
<keyword evidence="2" id="KW-0812">Transmembrane</keyword>
<evidence type="ECO:0000256" key="2">
    <source>
        <dbReference type="SAM" id="Phobius"/>
    </source>
</evidence>
<protein>
    <submittedName>
        <fullName evidence="3">Uncharacterized protein</fullName>
    </submittedName>
</protein>
<feature type="transmembrane region" description="Helical" evidence="2">
    <location>
        <begin position="101"/>
        <end position="121"/>
    </location>
</feature>
<keyword evidence="2" id="KW-0472">Membrane</keyword>
<dbReference type="Proteomes" id="UP000243904">
    <property type="component" value="Chromosome I"/>
</dbReference>
<dbReference type="EMBL" id="LT629750">
    <property type="protein sequence ID" value="SDS29598.1"/>
    <property type="molecule type" value="Genomic_DNA"/>
</dbReference>
<dbReference type="AlphaFoldDB" id="A0A1H1R1G7"/>
<feature type="region of interest" description="Disordered" evidence="1">
    <location>
        <begin position="243"/>
        <end position="284"/>
    </location>
</feature>
<feature type="compositionally biased region" description="Polar residues" evidence="1">
    <location>
        <begin position="275"/>
        <end position="284"/>
    </location>
</feature>
<name>A0A1H1R1G7_9BRAD</name>